<dbReference type="Proteomes" id="UP000271162">
    <property type="component" value="Unassembled WGS sequence"/>
</dbReference>
<dbReference type="AlphaFoldDB" id="A0A0N4Y622"/>
<protein>
    <submittedName>
        <fullName evidence="3">Adenomatous polyposis coli protein 2</fullName>
    </submittedName>
</protein>
<keyword evidence="2" id="KW-1185">Reference proteome</keyword>
<evidence type="ECO:0000313" key="1">
    <source>
        <dbReference type="EMBL" id="VDL75091.1"/>
    </source>
</evidence>
<dbReference type="WBParaSite" id="NBR_0001150101-mRNA-1">
    <property type="protein sequence ID" value="NBR_0001150101-mRNA-1"/>
    <property type="gene ID" value="NBR_0001150101"/>
</dbReference>
<name>A0A0N4Y622_NIPBR</name>
<reference evidence="1 2" key="2">
    <citation type="submission" date="2018-11" db="EMBL/GenBank/DDBJ databases">
        <authorList>
            <consortium name="Pathogen Informatics"/>
        </authorList>
    </citation>
    <scope>NUCLEOTIDE SEQUENCE [LARGE SCALE GENOMIC DNA]</scope>
</reference>
<sequence length="112" mass="12547">MLSDRVQADTSIYKDLPELVDTMWRDRQYLVEKNRLLEETISTVGTVTNDLMKREGQLKGLEENSALDSSVSLLSVGNQGAGLMLNSPPSMYDLMSESEVERRRSLVLKGVP</sequence>
<reference evidence="3" key="1">
    <citation type="submission" date="2017-02" db="UniProtKB">
        <authorList>
            <consortium name="WormBaseParasite"/>
        </authorList>
    </citation>
    <scope>IDENTIFICATION</scope>
</reference>
<organism evidence="3">
    <name type="scientific">Nippostrongylus brasiliensis</name>
    <name type="common">Rat hookworm</name>
    <dbReference type="NCBI Taxonomy" id="27835"/>
    <lineage>
        <taxon>Eukaryota</taxon>
        <taxon>Metazoa</taxon>
        <taxon>Ecdysozoa</taxon>
        <taxon>Nematoda</taxon>
        <taxon>Chromadorea</taxon>
        <taxon>Rhabditida</taxon>
        <taxon>Rhabditina</taxon>
        <taxon>Rhabditomorpha</taxon>
        <taxon>Strongyloidea</taxon>
        <taxon>Heligmosomidae</taxon>
        <taxon>Nippostrongylus</taxon>
    </lineage>
</organism>
<evidence type="ECO:0000313" key="3">
    <source>
        <dbReference type="WBParaSite" id="NBR_0001150101-mRNA-1"/>
    </source>
</evidence>
<accession>A0A0N4Y622</accession>
<proteinExistence type="predicted"/>
<dbReference type="EMBL" id="UYSL01020538">
    <property type="protein sequence ID" value="VDL75091.1"/>
    <property type="molecule type" value="Genomic_DNA"/>
</dbReference>
<evidence type="ECO:0000313" key="2">
    <source>
        <dbReference type="Proteomes" id="UP000271162"/>
    </source>
</evidence>
<gene>
    <name evidence="1" type="ORF">NBR_LOCUS11502</name>
</gene>